<reference evidence="2 3" key="1">
    <citation type="submission" date="2015-09" db="EMBL/GenBank/DDBJ databases">
        <title>Draft genome of the parasitic nematode Teladorsagia circumcincta isolate WARC Sus (inbred).</title>
        <authorList>
            <person name="Mitreva M."/>
        </authorList>
    </citation>
    <scope>NUCLEOTIDE SEQUENCE [LARGE SCALE GENOMIC DNA]</scope>
    <source>
        <strain evidence="2 3">S</strain>
    </source>
</reference>
<gene>
    <name evidence="2" type="ORF">TELCIR_05052</name>
</gene>
<accession>A0A2G9US60</accession>
<feature type="compositionally biased region" description="Pro residues" evidence="1">
    <location>
        <begin position="1"/>
        <end position="19"/>
    </location>
</feature>
<evidence type="ECO:0000256" key="1">
    <source>
        <dbReference type="SAM" id="MobiDB-lite"/>
    </source>
</evidence>
<proteinExistence type="predicted"/>
<organism evidence="2 3">
    <name type="scientific">Teladorsagia circumcincta</name>
    <name type="common">Brown stomach worm</name>
    <name type="synonym">Ostertagia circumcincta</name>
    <dbReference type="NCBI Taxonomy" id="45464"/>
    <lineage>
        <taxon>Eukaryota</taxon>
        <taxon>Metazoa</taxon>
        <taxon>Ecdysozoa</taxon>
        <taxon>Nematoda</taxon>
        <taxon>Chromadorea</taxon>
        <taxon>Rhabditida</taxon>
        <taxon>Rhabditina</taxon>
        <taxon>Rhabditomorpha</taxon>
        <taxon>Strongyloidea</taxon>
        <taxon>Trichostrongylidae</taxon>
        <taxon>Teladorsagia</taxon>
    </lineage>
</organism>
<dbReference type="AlphaFoldDB" id="A0A2G9US60"/>
<evidence type="ECO:0000313" key="2">
    <source>
        <dbReference type="EMBL" id="PIO72993.1"/>
    </source>
</evidence>
<dbReference type="EMBL" id="KZ345550">
    <property type="protein sequence ID" value="PIO72993.1"/>
    <property type="molecule type" value="Genomic_DNA"/>
</dbReference>
<dbReference type="Proteomes" id="UP000230423">
    <property type="component" value="Unassembled WGS sequence"/>
</dbReference>
<keyword evidence="3" id="KW-1185">Reference proteome</keyword>
<name>A0A2G9US60_TELCI</name>
<evidence type="ECO:0000313" key="3">
    <source>
        <dbReference type="Proteomes" id="UP000230423"/>
    </source>
</evidence>
<feature type="region of interest" description="Disordered" evidence="1">
    <location>
        <begin position="1"/>
        <end position="41"/>
    </location>
</feature>
<protein>
    <submittedName>
        <fullName evidence="2">Uncharacterized protein</fullName>
    </submittedName>
</protein>
<sequence>MLPPPNDPIPPDPIPPPNGLPEEPPKLGPDGNPPPAPPYGYVGFHPVVTDTQQVITTKFSAFEDPNVEETTQFWPNMKNYRDDRTVFRRRNDVVLLAGVTIHTTESLMIAPSSKEFPH</sequence>